<gene>
    <name evidence="5" type="ORF">ASPWEDRAFT_166417</name>
</gene>
<evidence type="ECO:0000256" key="4">
    <source>
        <dbReference type="SAM" id="MobiDB-lite"/>
    </source>
</evidence>
<dbReference type="GO" id="GO:0031267">
    <property type="term" value="F:small GTPase binding"/>
    <property type="evidence" value="ECO:0007669"/>
    <property type="project" value="TreeGrafter"/>
</dbReference>
<dbReference type="RefSeq" id="XP_040694017.1">
    <property type="nucleotide sequence ID" value="XM_040829990.1"/>
</dbReference>
<dbReference type="GO" id="GO:0005085">
    <property type="term" value="F:guanyl-nucleotide exchange factor activity"/>
    <property type="evidence" value="ECO:0007669"/>
    <property type="project" value="TreeGrafter"/>
</dbReference>
<keyword evidence="3" id="KW-0653">Protein transport</keyword>
<dbReference type="Pfam" id="PF04603">
    <property type="entry name" value="Mog1"/>
    <property type="match status" value="1"/>
</dbReference>
<feature type="region of interest" description="Disordered" evidence="4">
    <location>
        <begin position="135"/>
        <end position="154"/>
    </location>
</feature>
<comment type="similarity">
    <text evidence="1">Belongs to the MOG1 family.</text>
</comment>
<dbReference type="OrthoDB" id="10255285at2759"/>
<dbReference type="InterPro" id="IPR016123">
    <property type="entry name" value="Mog1/PsbP_a/b/a-sand"/>
</dbReference>
<evidence type="ECO:0000313" key="6">
    <source>
        <dbReference type="Proteomes" id="UP000184383"/>
    </source>
</evidence>
<evidence type="ECO:0000256" key="3">
    <source>
        <dbReference type="ARBA" id="ARBA00022927"/>
    </source>
</evidence>
<reference evidence="6" key="1">
    <citation type="journal article" date="2017" name="Genome Biol.">
        <title>Comparative genomics reveals high biological diversity and specific adaptations in the industrially and medically important fungal genus Aspergillus.</title>
        <authorList>
            <person name="de Vries R.P."/>
            <person name="Riley R."/>
            <person name="Wiebenga A."/>
            <person name="Aguilar-Osorio G."/>
            <person name="Amillis S."/>
            <person name="Uchima C.A."/>
            <person name="Anderluh G."/>
            <person name="Asadollahi M."/>
            <person name="Askin M."/>
            <person name="Barry K."/>
            <person name="Battaglia E."/>
            <person name="Bayram O."/>
            <person name="Benocci T."/>
            <person name="Braus-Stromeyer S.A."/>
            <person name="Caldana C."/>
            <person name="Canovas D."/>
            <person name="Cerqueira G.C."/>
            <person name="Chen F."/>
            <person name="Chen W."/>
            <person name="Choi C."/>
            <person name="Clum A."/>
            <person name="Dos Santos R.A."/>
            <person name="Damasio A.R."/>
            <person name="Diallinas G."/>
            <person name="Emri T."/>
            <person name="Fekete E."/>
            <person name="Flipphi M."/>
            <person name="Freyberg S."/>
            <person name="Gallo A."/>
            <person name="Gournas C."/>
            <person name="Habgood R."/>
            <person name="Hainaut M."/>
            <person name="Harispe M.L."/>
            <person name="Henrissat B."/>
            <person name="Hilden K.S."/>
            <person name="Hope R."/>
            <person name="Hossain A."/>
            <person name="Karabika E."/>
            <person name="Karaffa L."/>
            <person name="Karanyi Z."/>
            <person name="Krasevec N."/>
            <person name="Kuo A."/>
            <person name="Kusch H."/>
            <person name="LaButti K."/>
            <person name="Lagendijk E.L."/>
            <person name="Lapidus A."/>
            <person name="Levasseur A."/>
            <person name="Lindquist E."/>
            <person name="Lipzen A."/>
            <person name="Logrieco A.F."/>
            <person name="MacCabe A."/>
            <person name="Maekelae M.R."/>
            <person name="Malavazi I."/>
            <person name="Melin P."/>
            <person name="Meyer V."/>
            <person name="Mielnichuk N."/>
            <person name="Miskei M."/>
            <person name="Molnar A.P."/>
            <person name="Mule G."/>
            <person name="Ngan C.Y."/>
            <person name="Orejas M."/>
            <person name="Orosz E."/>
            <person name="Ouedraogo J.P."/>
            <person name="Overkamp K.M."/>
            <person name="Park H.-S."/>
            <person name="Perrone G."/>
            <person name="Piumi F."/>
            <person name="Punt P.J."/>
            <person name="Ram A.F."/>
            <person name="Ramon A."/>
            <person name="Rauscher S."/>
            <person name="Record E."/>
            <person name="Riano-Pachon D.M."/>
            <person name="Robert V."/>
            <person name="Roehrig J."/>
            <person name="Ruller R."/>
            <person name="Salamov A."/>
            <person name="Salih N.S."/>
            <person name="Samson R.A."/>
            <person name="Sandor E."/>
            <person name="Sanguinetti M."/>
            <person name="Schuetze T."/>
            <person name="Sepcic K."/>
            <person name="Shelest E."/>
            <person name="Sherlock G."/>
            <person name="Sophianopoulou V."/>
            <person name="Squina F.M."/>
            <person name="Sun H."/>
            <person name="Susca A."/>
            <person name="Todd R.B."/>
            <person name="Tsang A."/>
            <person name="Unkles S.E."/>
            <person name="van de Wiele N."/>
            <person name="van Rossen-Uffink D."/>
            <person name="Oliveira J.V."/>
            <person name="Vesth T.C."/>
            <person name="Visser J."/>
            <person name="Yu J.-H."/>
            <person name="Zhou M."/>
            <person name="Andersen M.R."/>
            <person name="Archer D.B."/>
            <person name="Baker S.E."/>
            <person name="Benoit I."/>
            <person name="Brakhage A.A."/>
            <person name="Braus G.H."/>
            <person name="Fischer R."/>
            <person name="Frisvad J.C."/>
            <person name="Goldman G.H."/>
            <person name="Houbraken J."/>
            <person name="Oakley B."/>
            <person name="Pocsi I."/>
            <person name="Scazzocchio C."/>
            <person name="Seiboth B."/>
            <person name="vanKuyk P.A."/>
            <person name="Wortman J."/>
            <person name="Dyer P.S."/>
            <person name="Grigoriev I.V."/>
        </authorList>
    </citation>
    <scope>NUCLEOTIDE SEQUENCE [LARGE SCALE GENOMIC DNA]</scope>
    <source>
        <strain evidence="6">DTO 134E9</strain>
    </source>
</reference>
<dbReference type="GO" id="GO:0005634">
    <property type="term" value="C:nucleus"/>
    <property type="evidence" value="ECO:0007669"/>
    <property type="project" value="TreeGrafter"/>
</dbReference>
<dbReference type="PANTHER" id="PTHR15837">
    <property type="entry name" value="RAN GUANINE NUCLEOTIDE RELEASE FACTOR"/>
    <property type="match status" value="1"/>
</dbReference>
<keyword evidence="2" id="KW-0813">Transport</keyword>
<name>A0A1L9RZG2_ASPWE</name>
<keyword evidence="6" id="KW-1185">Reference proteome</keyword>
<dbReference type="VEuPathDB" id="FungiDB:ASPWEDRAFT_166417"/>
<dbReference type="STRING" id="1073089.A0A1L9RZG2"/>
<proteinExistence type="inferred from homology"/>
<evidence type="ECO:0000256" key="1">
    <source>
        <dbReference type="ARBA" id="ARBA00010307"/>
    </source>
</evidence>
<dbReference type="Gene3D" id="3.40.1000.10">
    <property type="entry name" value="Mog1/PsbP, alpha/beta/alpha sandwich"/>
    <property type="match status" value="1"/>
</dbReference>
<dbReference type="Proteomes" id="UP000184383">
    <property type="component" value="Unassembled WGS sequence"/>
</dbReference>
<dbReference type="EMBL" id="KV878209">
    <property type="protein sequence ID" value="OJJ40341.1"/>
    <property type="molecule type" value="Genomic_DNA"/>
</dbReference>
<evidence type="ECO:0000313" key="5">
    <source>
        <dbReference type="EMBL" id="OJJ40341.1"/>
    </source>
</evidence>
<dbReference type="GeneID" id="63745838"/>
<organism evidence="5 6">
    <name type="scientific">Aspergillus wentii DTO 134E9</name>
    <dbReference type="NCBI Taxonomy" id="1073089"/>
    <lineage>
        <taxon>Eukaryota</taxon>
        <taxon>Fungi</taxon>
        <taxon>Dikarya</taxon>
        <taxon>Ascomycota</taxon>
        <taxon>Pezizomycotina</taxon>
        <taxon>Eurotiomycetes</taxon>
        <taxon>Eurotiomycetidae</taxon>
        <taxon>Eurotiales</taxon>
        <taxon>Aspergillaceae</taxon>
        <taxon>Aspergillus</taxon>
        <taxon>Aspergillus subgen. Cremei</taxon>
    </lineage>
</organism>
<protein>
    <submittedName>
        <fullName evidence="5">Uncharacterized protein</fullName>
    </submittedName>
</protein>
<dbReference type="AlphaFoldDB" id="A0A1L9RZG2"/>
<dbReference type="PANTHER" id="PTHR15837:SF0">
    <property type="entry name" value="RAN GUANINE NUCLEOTIDE RELEASE FACTOR"/>
    <property type="match status" value="1"/>
</dbReference>
<dbReference type="GO" id="GO:0006606">
    <property type="term" value="P:protein import into nucleus"/>
    <property type="evidence" value="ECO:0007669"/>
    <property type="project" value="TreeGrafter"/>
</dbReference>
<evidence type="ECO:0000256" key="2">
    <source>
        <dbReference type="ARBA" id="ARBA00022448"/>
    </source>
</evidence>
<dbReference type="SUPFAM" id="SSF55724">
    <property type="entry name" value="Mog1p/PsbP-like"/>
    <property type="match status" value="1"/>
</dbReference>
<accession>A0A1L9RZG2</accession>
<dbReference type="InterPro" id="IPR007681">
    <property type="entry name" value="Mog1"/>
</dbReference>
<sequence length="236" mass="25518">MTSSFPTREFYGGAIGGIIPQGWIDASDLREVPDHQELYLSPTTLSNMIIEINQRVPAEEALSAYDIHHPTTPRGGAPATQETIDKAAALYHLNDLRDEGDTLEVVTAPEAVSLPRFRSAGRDVDAYKGVVSFTTPKGQRRGGGGGGGESRVPVSVDETAAGSSVAGSQTSKLSCHYLLARLEEQETDLVVFFNVPRDEFDAKGDPRGLSREEELATEAIAKMVENLEVKDWGLFV</sequence>